<feature type="domain" description="NADP-dependent oxidoreductase" evidence="2">
    <location>
        <begin position="13"/>
        <end position="315"/>
    </location>
</feature>
<dbReference type="Pfam" id="PF00248">
    <property type="entry name" value="Aldo_ket_red"/>
    <property type="match status" value="1"/>
</dbReference>
<dbReference type="SUPFAM" id="SSF51430">
    <property type="entry name" value="NAD(P)-linked oxidoreductase"/>
    <property type="match status" value="1"/>
</dbReference>
<dbReference type="EMBL" id="JBANRG010000036">
    <property type="protein sequence ID" value="KAK7449193.1"/>
    <property type="molecule type" value="Genomic_DNA"/>
</dbReference>
<comment type="caution">
    <text evidence="3">The sequence shown here is derived from an EMBL/GenBank/DDBJ whole genome shotgun (WGS) entry which is preliminary data.</text>
</comment>
<dbReference type="InterPro" id="IPR050791">
    <property type="entry name" value="Aldo-Keto_reductase"/>
</dbReference>
<dbReference type="Gene3D" id="3.20.20.100">
    <property type="entry name" value="NADP-dependent oxidoreductase domain"/>
    <property type="match status" value="1"/>
</dbReference>
<dbReference type="PANTHER" id="PTHR43625:SF40">
    <property type="entry name" value="ALDO-KETO REDUCTASE YAKC [NADP(+)]"/>
    <property type="match status" value="1"/>
</dbReference>
<evidence type="ECO:0000256" key="1">
    <source>
        <dbReference type="ARBA" id="ARBA00023002"/>
    </source>
</evidence>
<evidence type="ECO:0000313" key="3">
    <source>
        <dbReference type="EMBL" id="KAK7449193.1"/>
    </source>
</evidence>
<dbReference type="InterPro" id="IPR023210">
    <property type="entry name" value="NADP_OxRdtase_dom"/>
</dbReference>
<name>A0ABR1J6X8_9AGAR</name>
<dbReference type="Proteomes" id="UP001498398">
    <property type="component" value="Unassembled WGS sequence"/>
</dbReference>
<protein>
    <recommendedName>
        <fullName evidence="2">NADP-dependent oxidoreductase domain-containing protein</fullName>
    </recommendedName>
</protein>
<evidence type="ECO:0000259" key="2">
    <source>
        <dbReference type="Pfam" id="PF00248"/>
    </source>
</evidence>
<proteinExistence type="predicted"/>
<gene>
    <name evidence="3" type="ORF">VKT23_013339</name>
</gene>
<dbReference type="PANTHER" id="PTHR43625">
    <property type="entry name" value="AFLATOXIN B1 ALDEHYDE REDUCTASE"/>
    <property type="match status" value="1"/>
</dbReference>
<reference evidence="3 4" key="1">
    <citation type="submission" date="2024-01" db="EMBL/GenBank/DDBJ databases">
        <title>A draft genome for the cacao thread blight pathogen Marasmiellus scandens.</title>
        <authorList>
            <person name="Baruah I.K."/>
            <person name="Leung J."/>
            <person name="Bukari Y."/>
            <person name="Amoako-Attah I."/>
            <person name="Meinhardt L.W."/>
            <person name="Bailey B.A."/>
            <person name="Cohen S.P."/>
        </authorList>
    </citation>
    <scope>NUCLEOTIDE SEQUENCE [LARGE SCALE GENOMIC DNA]</scope>
    <source>
        <strain evidence="3 4">GH-19</strain>
    </source>
</reference>
<keyword evidence="4" id="KW-1185">Reference proteome</keyword>
<dbReference type="InterPro" id="IPR036812">
    <property type="entry name" value="NAD(P)_OxRdtase_dom_sf"/>
</dbReference>
<sequence length="391" mass="42912">MRTLGPNGPVVSAIGFGTMGIGVWYGEAKTETEALELIDAALARGHTLIDTSDVYGSAEAMVGKWLLKNPHRRSEIFLCSKFGACNLARSLQDDFVPESDPAYVKMALHRSLYMLKTDYIDLYYQHRVDPAVPIEVVLEALREPVERGVIRYLGLSECSADTLRRAKAVKGIGEKIVAIQVEFSPFSLDIEKNELAATAKELGVGIVAYAPLGRGLLSGKYRSRADFAEGDCRLFLPRWTEENFPKNLVLVDQMKAIADRLGITVSQLTLAWILAQDPHWIPIPGGMTVEHINENAGGAEITLSPEDVAPIRELIDKADNGGERYPVELLVSDYKQPGDPVKGAQIIVDVICGEGVAKDKPFPTNLQLGSDCHKVAKDAAERTLKNLQDWE</sequence>
<evidence type="ECO:0000313" key="4">
    <source>
        <dbReference type="Proteomes" id="UP001498398"/>
    </source>
</evidence>
<keyword evidence="1" id="KW-0560">Oxidoreductase</keyword>
<organism evidence="3 4">
    <name type="scientific">Marasmiellus scandens</name>
    <dbReference type="NCBI Taxonomy" id="2682957"/>
    <lineage>
        <taxon>Eukaryota</taxon>
        <taxon>Fungi</taxon>
        <taxon>Dikarya</taxon>
        <taxon>Basidiomycota</taxon>
        <taxon>Agaricomycotina</taxon>
        <taxon>Agaricomycetes</taxon>
        <taxon>Agaricomycetidae</taxon>
        <taxon>Agaricales</taxon>
        <taxon>Marasmiineae</taxon>
        <taxon>Omphalotaceae</taxon>
        <taxon>Marasmiellus</taxon>
    </lineage>
</organism>
<accession>A0ABR1J6X8</accession>